<comment type="pathway">
    <text evidence="5">Amino-acid biosynthesis; L-arginine biosynthesis; N(2)-acetyl-L-ornithine from L-glutamate: step 4/4.</text>
</comment>
<dbReference type="NCBIfam" id="TIGR00707">
    <property type="entry name" value="argD"/>
    <property type="match status" value="1"/>
</dbReference>
<dbReference type="PANTHER" id="PTHR11986:SF79">
    <property type="entry name" value="ACETYLORNITHINE AMINOTRANSFERASE, MITOCHONDRIAL"/>
    <property type="match status" value="1"/>
</dbReference>
<comment type="subcellular location">
    <subcellularLocation>
        <location evidence="5">Cytoplasm</location>
    </subcellularLocation>
</comment>
<evidence type="ECO:0000256" key="3">
    <source>
        <dbReference type="ARBA" id="ARBA00022679"/>
    </source>
</evidence>
<keyword evidence="2 5" id="KW-0028">Amino-acid biosynthesis</keyword>
<gene>
    <name evidence="5" type="primary">argD</name>
    <name evidence="6" type="ORF">HMPREF9460_01085</name>
</gene>
<keyword evidence="5" id="KW-0055">Arginine biosynthesis</keyword>
<dbReference type="EMBL" id="ADLO01000042">
    <property type="protein sequence ID" value="KGF56391.1"/>
    <property type="molecule type" value="Genomic_DNA"/>
</dbReference>
<dbReference type="eggNOG" id="COG4992">
    <property type="taxonomic scope" value="Bacteria"/>
</dbReference>
<comment type="subunit">
    <text evidence="5">Homodimer.</text>
</comment>
<dbReference type="Gene3D" id="3.40.640.10">
    <property type="entry name" value="Type I PLP-dependent aspartate aminotransferase-like (Major domain)"/>
    <property type="match status" value="1"/>
</dbReference>
<accession>A0A096BBH9</accession>
<dbReference type="FunFam" id="3.40.640.10:FF:000004">
    <property type="entry name" value="Acetylornithine aminotransferase"/>
    <property type="match status" value="1"/>
</dbReference>
<dbReference type="GO" id="GO:0003992">
    <property type="term" value="F:N2-acetyl-L-ornithine:2-oxoglutarate 5-aminotransferase activity"/>
    <property type="evidence" value="ECO:0007669"/>
    <property type="project" value="UniProtKB-UniRule"/>
</dbReference>
<dbReference type="RefSeq" id="WP_044939692.1">
    <property type="nucleotide sequence ID" value="NZ_KN174162.1"/>
</dbReference>
<keyword evidence="1 5" id="KW-0032">Aminotransferase</keyword>
<feature type="binding site" evidence="5">
    <location>
        <position position="141"/>
    </location>
    <ligand>
        <name>N(2)-acetyl-L-ornithine</name>
        <dbReference type="ChEBI" id="CHEBI:57805"/>
    </ligand>
</feature>
<dbReference type="UniPathway" id="UPA00068">
    <property type="reaction ID" value="UER00109"/>
</dbReference>
<comment type="similarity">
    <text evidence="5">Belongs to the class-III pyridoxal-phosphate-dependent aminotransferase family. ArgD subfamily.</text>
</comment>
<dbReference type="InterPro" id="IPR015424">
    <property type="entry name" value="PyrdxlP-dep_Trfase"/>
</dbReference>
<name>A0A096BBH9_FLAPL</name>
<dbReference type="NCBIfam" id="NF002325">
    <property type="entry name" value="PRK01278.1"/>
    <property type="match status" value="1"/>
</dbReference>
<dbReference type="PATRIC" id="fig|742738.3.peg.1126"/>
<feature type="binding site" evidence="5">
    <location>
        <begin position="105"/>
        <end position="106"/>
    </location>
    <ligand>
        <name>pyridoxal 5'-phosphate</name>
        <dbReference type="ChEBI" id="CHEBI:597326"/>
    </ligand>
</feature>
<dbReference type="InterPro" id="IPR015421">
    <property type="entry name" value="PyrdxlP-dep_Trfase_major"/>
</dbReference>
<dbReference type="InterPro" id="IPR004636">
    <property type="entry name" value="AcOrn/SuccOrn_fam"/>
</dbReference>
<organism evidence="6 7">
    <name type="scientific">Flavonifractor plautii 1_3_50AFAA</name>
    <dbReference type="NCBI Taxonomy" id="742738"/>
    <lineage>
        <taxon>Bacteria</taxon>
        <taxon>Bacillati</taxon>
        <taxon>Bacillota</taxon>
        <taxon>Clostridia</taxon>
        <taxon>Eubacteriales</taxon>
        <taxon>Oscillospiraceae</taxon>
        <taxon>Flavonifractor</taxon>
    </lineage>
</organism>
<keyword evidence="4 5" id="KW-0663">Pyridoxal phosphate</keyword>
<comment type="catalytic activity">
    <reaction evidence="5">
        <text>N(2)-acetyl-L-ornithine + 2-oxoglutarate = N-acetyl-L-glutamate 5-semialdehyde + L-glutamate</text>
        <dbReference type="Rhea" id="RHEA:18049"/>
        <dbReference type="ChEBI" id="CHEBI:16810"/>
        <dbReference type="ChEBI" id="CHEBI:29123"/>
        <dbReference type="ChEBI" id="CHEBI:29985"/>
        <dbReference type="ChEBI" id="CHEBI:57805"/>
        <dbReference type="EC" id="2.6.1.11"/>
    </reaction>
</comment>
<dbReference type="EC" id="2.6.1.11" evidence="5"/>
<dbReference type="GO" id="GO:0006526">
    <property type="term" value="P:L-arginine biosynthetic process"/>
    <property type="evidence" value="ECO:0007669"/>
    <property type="project" value="UniProtKB-UniRule"/>
</dbReference>
<keyword evidence="5" id="KW-0963">Cytoplasm</keyword>
<dbReference type="AlphaFoldDB" id="A0A096BBH9"/>
<feature type="modified residue" description="N6-(pyridoxal phosphate)lysine" evidence="5">
    <location>
        <position position="252"/>
    </location>
</feature>
<feature type="binding site" evidence="5">
    <location>
        <begin position="223"/>
        <end position="226"/>
    </location>
    <ligand>
        <name>pyridoxal 5'-phosphate</name>
        <dbReference type="ChEBI" id="CHEBI:597326"/>
    </ligand>
</feature>
<dbReference type="InterPro" id="IPR049704">
    <property type="entry name" value="Aminotrans_3_PPA_site"/>
</dbReference>
<dbReference type="InterPro" id="IPR015422">
    <property type="entry name" value="PyrdxlP-dep_Trfase_small"/>
</dbReference>
<feature type="binding site" evidence="5">
    <location>
        <position position="281"/>
    </location>
    <ligand>
        <name>pyridoxal 5'-phosphate</name>
        <dbReference type="ChEBI" id="CHEBI:597326"/>
    </ligand>
</feature>
<reference evidence="6 7" key="1">
    <citation type="submission" date="2011-08" db="EMBL/GenBank/DDBJ databases">
        <title>The Genome Sequence of Clostridium orbiscindens 1_3_50AFAA.</title>
        <authorList>
            <consortium name="The Broad Institute Genome Sequencing Platform"/>
            <person name="Earl A."/>
            <person name="Ward D."/>
            <person name="Feldgarden M."/>
            <person name="Gevers D."/>
            <person name="Daigneault M."/>
            <person name="Strauss J."/>
            <person name="Allen-Vercoe E."/>
            <person name="Young S.K."/>
            <person name="Zeng Q."/>
            <person name="Gargeya S."/>
            <person name="Fitzgerald M."/>
            <person name="Haas B."/>
            <person name="Abouelleil A."/>
            <person name="Alvarado L."/>
            <person name="Arachchi H.M."/>
            <person name="Berlin A."/>
            <person name="Brown A."/>
            <person name="Chapman S.B."/>
            <person name="Chen Z."/>
            <person name="Dunbar C."/>
            <person name="Freedman E."/>
            <person name="Gearin G."/>
            <person name="Gellesch M."/>
            <person name="Goldberg J."/>
            <person name="Griggs A."/>
            <person name="Gujja S."/>
            <person name="Heiman D."/>
            <person name="Howarth C."/>
            <person name="Larson L."/>
            <person name="Lui A."/>
            <person name="MacDonald P.J.P."/>
            <person name="Montmayeur A."/>
            <person name="Murphy C."/>
            <person name="Neiman D."/>
            <person name="Pearson M."/>
            <person name="Priest M."/>
            <person name="Roberts A."/>
            <person name="Saif S."/>
            <person name="Shea T."/>
            <person name="Shenoy N."/>
            <person name="Sisk P."/>
            <person name="Stolte C."/>
            <person name="Sykes S."/>
            <person name="Wortman J."/>
            <person name="Nusbaum C."/>
            <person name="Birren B."/>
        </authorList>
    </citation>
    <scope>NUCLEOTIDE SEQUENCE [LARGE SCALE GENOMIC DNA]</scope>
    <source>
        <strain evidence="6 7">1_3_50AFAA</strain>
    </source>
</reference>
<proteinExistence type="inferred from homology"/>
<dbReference type="Pfam" id="PF00202">
    <property type="entry name" value="Aminotran_3"/>
    <property type="match status" value="1"/>
</dbReference>
<dbReference type="PROSITE" id="PS00600">
    <property type="entry name" value="AA_TRANSFER_CLASS_3"/>
    <property type="match status" value="1"/>
</dbReference>
<keyword evidence="3 5" id="KW-0808">Transferase</keyword>
<dbReference type="InterPro" id="IPR005814">
    <property type="entry name" value="Aminotrans_3"/>
</dbReference>
<dbReference type="GO" id="GO:0030170">
    <property type="term" value="F:pyridoxal phosphate binding"/>
    <property type="evidence" value="ECO:0007669"/>
    <property type="project" value="InterPro"/>
</dbReference>
<comment type="caution">
    <text evidence="6">The sequence shown here is derived from an EMBL/GenBank/DDBJ whole genome shotgun (WGS) entry which is preliminary data.</text>
</comment>
<dbReference type="Gene3D" id="3.90.1150.10">
    <property type="entry name" value="Aspartate Aminotransferase, domain 1"/>
    <property type="match status" value="1"/>
</dbReference>
<comment type="miscellaneous">
    <text evidence="5">May also have succinyldiaminopimelate aminotransferase activity, thus carrying out the corresponding step in lysine biosynthesis.</text>
</comment>
<dbReference type="CDD" id="cd00610">
    <property type="entry name" value="OAT_like"/>
    <property type="match status" value="1"/>
</dbReference>
<dbReference type="Proteomes" id="UP000029585">
    <property type="component" value="Unassembled WGS sequence"/>
</dbReference>
<sequence>MTFDELKALDHAHTLQTYGRFDVDVDHGQGATLWDLAGRTYIDFTSGIGVCSVGYGNEKWARAIYDQALTLGHISNLFYSQPYARLAGALCARSGMAAAFFGNSGAEANEGLLKLARKYSHDKYGAGRGTILTLRNSFHGRTLATLAATGQDVFHQHFFPFPEGFRHTGANDLADVEAQAGEDVCAVLLELVQGEGGVLPMDRDFVRALAGLCEQRDWLLLVDEVQTGIGRTGTLFAFQQYGIRPDAVSFAKGIAGGLPMGGFLVNEKCRPVLGPGSHASTFGGNPVCSAAALAVLDILDEAALNRVREKGAYLREHIEAMGKQCLGATRGLGLMIGVEVRPDWSSRELAARLAGHGLLVLTAGPALRLLPPLTITKGEMDQGLAILDRGLE</sequence>
<keyword evidence="7" id="KW-1185">Reference proteome</keyword>
<dbReference type="HOGENOM" id="CLU_016922_10_1_9"/>
<dbReference type="GO" id="GO:0042802">
    <property type="term" value="F:identical protein binding"/>
    <property type="evidence" value="ECO:0007669"/>
    <property type="project" value="TreeGrafter"/>
</dbReference>
<evidence type="ECO:0000256" key="5">
    <source>
        <dbReference type="HAMAP-Rule" id="MF_01107"/>
    </source>
</evidence>
<feature type="binding site" evidence="5">
    <location>
        <position position="138"/>
    </location>
    <ligand>
        <name>pyridoxal 5'-phosphate</name>
        <dbReference type="ChEBI" id="CHEBI:597326"/>
    </ligand>
</feature>
<evidence type="ECO:0000313" key="7">
    <source>
        <dbReference type="Proteomes" id="UP000029585"/>
    </source>
</evidence>
<dbReference type="SUPFAM" id="SSF53383">
    <property type="entry name" value="PLP-dependent transferases"/>
    <property type="match status" value="1"/>
</dbReference>
<protein>
    <recommendedName>
        <fullName evidence="5">Acetylornithine aminotransferase</fullName>
        <shortName evidence="5">ACOAT</shortName>
        <ecNumber evidence="5">2.6.1.11</ecNumber>
    </recommendedName>
</protein>
<dbReference type="HAMAP" id="MF_01107">
    <property type="entry name" value="ArgD_aminotrans_3"/>
    <property type="match status" value="1"/>
</dbReference>
<comment type="cofactor">
    <cofactor evidence="5">
        <name>pyridoxal 5'-phosphate</name>
        <dbReference type="ChEBI" id="CHEBI:597326"/>
    </cofactor>
    <text evidence="5">Binds 1 pyridoxal phosphate per subunit.</text>
</comment>
<dbReference type="InterPro" id="IPR050103">
    <property type="entry name" value="Class-III_PLP-dep_AT"/>
</dbReference>
<dbReference type="GO" id="GO:0005737">
    <property type="term" value="C:cytoplasm"/>
    <property type="evidence" value="ECO:0007669"/>
    <property type="project" value="UniProtKB-SubCell"/>
</dbReference>
<feature type="binding site" evidence="5">
    <location>
        <position position="280"/>
    </location>
    <ligand>
        <name>N(2)-acetyl-L-ornithine</name>
        <dbReference type="ChEBI" id="CHEBI:57805"/>
    </ligand>
</feature>
<evidence type="ECO:0000256" key="1">
    <source>
        <dbReference type="ARBA" id="ARBA00022576"/>
    </source>
</evidence>
<dbReference type="PIRSF" id="PIRSF000521">
    <property type="entry name" value="Transaminase_4ab_Lys_Orn"/>
    <property type="match status" value="1"/>
</dbReference>
<dbReference type="PANTHER" id="PTHR11986">
    <property type="entry name" value="AMINOTRANSFERASE CLASS III"/>
    <property type="match status" value="1"/>
</dbReference>
<evidence type="ECO:0000313" key="6">
    <source>
        <dbReference type="EMBL" id="KGF56391.1"/>
    </source>
</evidence>
<evidence type="ECO:0000256" key="2">
    <source>
        <dbReference type="ARBA" id="ARBA00022605"/>
    </source>
</evidence>
<evidence type="ECO:0000256" key="4">
    <source>
        <dbReference type="ARBA" id="ARBA00022898"/>
    </source>
</evidence>